<evidence type="ECO:0000313" key="2">
    <source>
        <dbReference type="Proteomes" id="UP000237347"/>
    </source>
</evidence>
<comment type="caution">
    <text evidence="1">The sequence shown here is derived from an EMBL/GenBank/DDBJ whole genome shotgun (WGS) entry which is preliminary data.</text>
</comment>
<name>A0AAW0KWJ2_QUESU</name>
<gene>
    <name evidence="1" type="ORF">CFP56_012876</name>
</gene>
<organism evidence="1 2">
    <name type="scientific">Quercus suber</name>
    <name type="common">Cork oak</name>
    <dbReference type="NCBI Taxonomy" id="58331"/>
    <lineage>
        <taxon>Eukaryota</taxon>
        <taxon>Viridiplantae</taxon>
        <taxon>Streptophyta</taxon>
        <taxon>Embryophyta</taxon>
        <taxon>Tracheophyta</taxon>
        <taxon>Spermatophyta</taxon>
        <taxon>Magnoliopsida</taxon>
        <taxon>eudicotyledons</taxon>
        <taxon>Gunneridae</taxon>
        <taxon>Pentapetalae</taxon>
        <taxon>rosids</taxon>
        <taxon>fabids</taxon>
        <taxon>Fagales</taxon>
        <taxon>Fagaceae</taxon>
        <taxon>Quercus</taxon>
    </lineage>
</organism>
<evidence type="ECO:0000313" key="1">
    <source>
        <dbReference type="EMBL" id="KAK7843147.1"/>
    </source>
</evidence>
<dbReference type="Proteomes" id="UP000237347">
    <property type="component" value="Unassembled WGS sequence"/>
</dbReference>
<dbReference type="EMBL" id="PKMF04000209">
    <property type="protein sequence ID" value="KAK7843147.1"/>
    <property type="molecule type" value="Genomic_DNA"/>
</dbReference>
<dbReference type="AlphaFoldDB" id="A0AAW0KWJ2"/>
<protein>
    <submittedName>
        <fullName evidence="1">Uncharacterized protein</fullName>
    </submittedName>
</protein>
<keyword evidence="2" id="KW-1185">Reference proteome</keyword>
<sequence>MALSRLCMIEWRKRWNTLSGSSGIILSDDSQFVNAAKVGHDLRSLSEKGLQTLHNYDMINR</sequence>
<proteinExistence type="predicted"/>
<accession>A0AAW0KWJ2</accession>
<reference evidence="1 2" key="1">
    <citation type="journal article" date="2018" name="Sci. Data">
        <title>The draft genome sequence of cork oak.</title>
        <authorList>
            <person name="Ramos A.M."/>
            <person name="Usie A."/>
            <person name="Barbosa P."/>
            <person name="Barros P.M."/>
            <person name="Capote T."/>
            <person name="Chaves I."/>
            <person name="Simoes F."/>
            <person name="Abreu I."/>
            <person name="Carrasquinho I."/>
            <person name="Faro C."/>
            <person name="Guimaraes J.B."/>
            <person name="Mendonca D."/>
            <person name="Nobrega F."/>
            <person name="Rodrigues L."/>
            <person name="Saibo N.J.M."/>
            <person name="Varela M.C."/>
            <person name="Egas C."/>
            <person name="Matos J."/>
            <person name="Miguel C.M."/>
            <person name="Oliveira M.M."/>
            <person name="Ricardo C.P."/>
            <person name="Goncalves S."/>
        </authorList>
    </citation>
    <scope>NUCLEOTIDE SEQUENCE [LARGE SCALE GENOMIC DNA]</scope>
    <source>
        <strain evidence="2">cv. HL8</strain>
    </source>
</reference>